<dbReference type="Pfam" id="PF03466">
    <property type="entry name" value="LysR_substrate"/>
    <property type="match status" value="1"/>
</dbReference>
<keyword evidence="4" id="KW-0804">Transcription</keyword>
<evidence type="ECO:0000256" key="3">
    <source>
        <dbReference type="ARBA" id="ARBA00023125"/>
    </source>
</evidence>
<organism evidence="6 7">
    <name type="scientific">Pseudoduganella lurida</name>
    <dbReference type="NCBI Taxonomy" id="1036180"/>
    <lineage>
        <taxon>Bacteria</taxon>
        <taxon>Pseudomonadati</taxon>
        <taxon>Pseudomonadota</taxon>
        <taxon>Betaproteobacteria</taxon>
        <taxon>Burkholderiales</taxon>
        <taxon>Oxalobacteraceae</taxon>
        <taxon>Telluria group</taxon>
        <taxon>Pseudoduganella</taxon>
    </lineage>
</organism>
<dbReference type="RefSeq" id="WP_145646609.1">
    <property type="nucleotide sequence ID" value="NZ_VLLB01000001.1"/>
</dbReference>
<accession>A0A562RIS7</accession>
<dbReference type="GO" id="GO:0003700">
    <property type="term" value="F:DNA-binding transcription factor activity"/>
    <property type="evidence" value="ECO:0007669"/>
    <property type="project" value="InterPro"/>
</dbReference>
<dbReference type="InterPro" id="IPR005119">
    <property type="entry name" value="LysR_subst-bd"/>
</dbReference>
<keyword evidence="2" id="KW-0805">Transcription regulation</keyword>
<evidence type="ECO:0000259" key="5">
    <source>
        <dbReference type="PROSITE" id="PS50931"/>
    </source>
</evidence>
<proteinExistence type="inferred from homology"/>
<dbReference type="InterPro" id="IPR036388">
    <property type="entry name" value="WH-like_DNA-bd_sf"/>
</dbReference>
<dbReference type="GO" id="GO:0043565">
    <property type="term" value="F:sequence-specific DNA binding"/>
    <property type="evidence" value="ECO:0007669"/>
    <property type="project" value="TreeGrafter"/>
</dbReference>
<gene>
    <name evidence="6" type="ORF">IP91_00052</name>
</gene>
<evidence type="ECO:0000313" key="7">
    <source>
        <dbReference type="Proteomes" id="UP000318431"/>
    </source>
</evidence>
<keyword evidence="7" id="KW-1185">Reference proteome</keyword>
<dbReference type="Gene3D" id="3.40.190.10">
    <property type="entry name" value="Periplasmic binding protein-like II"/>
    <property type="match status" value="2"/>
</dbReference>
<keyword evidence="3" id="KW-0238">DNA-binding</keyword>
<dbReference type="CDD" id="cd08432">
    <property type="entry name" value="PBP2_GcdR_TrpI_HvrB_AmpR_like"/>
    <property type="match status" value="1"/>
</dbReference>
<dbReference type="SUPFAM" id="SSF53850">
    <property type="entry name" value="Periplasmic binding protein-like II"/>
    <property type="match status" value="1"/>
</dbReference>
<dbReference type="InterPro" id="IPR036390">
    <property type="entry name" value="WH_DNA-bd_sf"/>
</dbReference>
<dbReference type="EMBL" id="VLLB01000001">
    <property type="protein sequence ID" value="TWI68987.1"/>
    <property type="molecule type" value="Genomic_DNA"/>
</dbReference>
<dbReference type="PRINTS" id="PR00039">
    <property type="entry name" value="HTHLYSR"/>
</dbReference>
<dbReference type="Proteomes" id="UP000318431">
    <property type="component" value="Unassembled WGS sequence"/>
</dbReference>
<dbReference type="PANTHER" id="PTHR30537:SF26">
    <property type="entry name" value="GLYCINE CLEAVAGE SYSTEM TRANSCRIPTIONAL ACTIVATOR"/>
    <property type="match status" value="1"/>
</dbReference>
<sequence length="330" mass="36602">MQPNASQPLPFQSASQPGAARTLRSLSGLIDFDCAARWGSFTLAAQELHKTPAAISLQVKQLEEVVGFTLFVRHPRHIALTPKGQELAITVARMLKELRGKVDALRGGDEEHVLRISTTHTFAIKFLAPRLGRFTKLHPELDIRLDSCERLVDVENEDVDLAIRHGIITDHPAALYHDRLVVVYSPELLAPGQQELGLADLTRYPLLYDETTEFWVRLLRTEGMPEGPFDFSRGFTNLAVAAQAAIVGQGIALVPYWLAWDDIGRGVLRMMRGASASVEYPHGYYFVHASRKASLPKVLAFTNWIQDEVGQMARSLHASLASPAVPRLQA</sequence>
<dbReference type="OrthoDB" id="8683153at2"/>
<dbReference type="PANTHER" id="PTHR30537">
    <property type="entry name" value="HTH-TYPE TRANSCRIPTIONAL REGULATOR"/>
    <property type="match status" value="1"/>
</dbReference>
<comment type="caution">
    <text evidence="6">The sequence shown here is derived from an EMBL/GenBank/DDBJ whole genome shotgun (WGS) entry which is preliminary data.</text>
</comment>
<dbReference type="Pfam" id="PF00126">
    <property type="entry name" value="HTH_1"/>
    <property type="match status" value="1"/>
</dbReference>
<dbReference type="PROSITE" id="PS50931">
    <property type="entry name" value="HTH_LYSR"/>
    <property type="match status" value="1"/>
</dbReference>
<name>A0A562RIS7_9BURK</name>
<comment type="similarity">
    <text evidence="1">Belongs to the LysR transcriptional regulatory family.</text>
</comment>
<evidence type="ECO:0000313" key="6">
    <source>
        <dbReference type="EMBL" id="TWI68987.1"/>
    </source>
</evidence>
<protein>
    <submittedName>
        <fullName evidence="6">LysR family glycine cleavage system transcriptional activator</fullName>
    </submittedName>
</protein>
<dbReference type="InterPro" id="IPR058163">
    <property type="entry name" value="LysR-type_TF_proteobact-type"/>
</dbReference>
<evidence type="ECO:0000256" key="1">
    <source>
        <dbReference type="ARBA" id="ARBA00009437"/>
    </source>
</evidence>
<dbReference type="AlphaFoldDB" id="A0A562RIS7"/>
<dbReference type="SUPFAM" id="SSF46785">
    <property type="entry name" value="Winged helix' DNA-binding domain"/>
    <property type="match status" value="1"/>
</dbReference>
<dbReference type="InterPro" id="IPR000847">
    <property type="entry name" value="LysR_HTH_N"/>
</dbReference>
<reference evidence="6 7" key="1">
    <citation type="journal article" date="2015" name="Stand. Genomic Sci.">
        <title>Genomic Encyclopedia of Bacterial and Archaeal Type Strains, Phase III: the genomes of soil and plant-associated and newly described type strains.</title>
        <authorList>
            <person name="Whitman W.B."/>
            <person name="Woyke T."/>
            <person name="Klenk H.P."/>
            <person name="Zhou Y."/>
            <person name="Lilburn T.G."/>
            <person name="Beck B.J."/>
            <person name="De Vos P."/>
            <person name="Vandamme P."/>
            <person name="Eisen J.A."/>
            <person name="Garrity G."/>
            <person name="Hugenholtz P."/>
            <person name="Kyrpides N.C."/>
        </authorList>
    </citation>
    <scope>NUCLEOTIDE SEQUENCE [LARGE SCALE GENOMIC DNA]</scope>
    <source>
        <strain evidence="6 7">CGMCC 1.10822</strain>
    </source>
</reference>
<feature type="domain" description="HTH lysR-type" evidence="5">
    <location>
        <begin position="24"/>
        <end position="81"/>
    </location>
</feature>
<dbReference type="Gene3D" id="1.10.10.10">
    <property type="entry name" value="Winged helix-like DNA-binding domain superfamily/Winged helix DNA-binding domain"/>
    <property type="match status" value="1"/>
</dbReference>
<evidence type="ECO:0000256" key="2">
    <source>
        <dbReference type="ARBA" id="ARBA00023015"/>
    </source>
</evidence>
<evidence type="ECO:0000256" key="4">
    <source>
        <dbReference type="ARBA" id="ARBA00023163"/>
    </source>
</evidence>
<dbReference type="GO" id="GO:0006351">
    <property type="term" value="P:DNA-templated transcription"/>
    <property type="evidence" value="ECO:0007669"/>
    <property type="project" value="TreeGrafter"/>
</dbReference>